<dbReference type="GO" id="GO:0008168">
    <property type="term" value="F:methyltransferase activity"/>
    <property type="evidence" value="ECO:0007669"/>
    <property type="project" value="UniProtKB-KW"/>
</dbReference>
<dbReference type="OrthoDB" id="9804312at2"/>
<reference evidence="3 4" key="1">
    <citation type="submission" date="2018-05" db="EMBL/GenBank/DDBJ databases">
        <title>Novel Campyloabacter and Helicobacter Species and Strains.</title>
        <authorList>
            <person name="Mannion A.J."/>
            <person name="Shen Z."/>
            <person name="Fox J.G."/>
        </authorList>
    </citation>
    <scope>NUCLEOTIDE SEQUENCE [LARGE SCALE GENOMIC DNA]</scope>
    <source>
        <strain evidence="4">MIT17-664</strain>
    </source>
</reference>
<comment type="caution">
    <text evidence="3">The sequence shown here is derived from an EMBL/GenBank/DDBJ whole genome shotgun (WGS) entry which is preliminary data.</text>
</comment>
<proteinExistence type="predicted"/>
<keyword evidence="3" id="KW-0489">Methyltransferase</keyword>
<gene>
    <name evidence="3" type="ORF">CQA69_08675</name>
</gene>
<dbReference type="CDD" id="cd02440">
    <property type="entry name" value="AdoMet_MTases"/>
    <property type="match status" value="1"/>
</dbReference>
<evidence type="ECO:0000259" key="2">
    <source>
        <dbReference type="Pfam" id="PF13649"/>
    </source>
</evidence>
<evidence type="ECO:0000313" key="3">
    <source>
        <dbReference type="EMBL" id="TKX28065.1"/>
    </source>
</evidence>
<accession>A0A4U7BE25</accession>
<evidence type="ECO:0000313" key="4">
    <source>
        <dbReference type="Proteomes" id="UP000308838"/>
    </source>
</evidence>
<dbReference type="RefSeq" id="WP_137621377.1">
    <property type="nucleotide sequence ID" value="NZ_NXLZ01000026.1"/>
</dbReference>
<dbReference type="InterPro" id="IPR029063">
    <property type="entry name" value="SAM-dependent_MTases_sf"/>
</dbReference>
<evidence type="ECO:0000256" key="1">
    <source>
        <dbReference type="ARBA" id="ARBA00022679"/>
    </source>
</evidence>
<protein>
    <submittedName>
        <fullName evidence="3">Methyltransferase type 11</fullName>
    </submittedName>
</protein>
<dbReference type="AlphaFoldDB" id="A0A4U7BE25"/>
<dbReference type="PANTHER" id="PTHR43861">
    <property type="entry name" value="TRANS-ACONITATE 2-METHYLTRANSFERASE-RELATED"/>
    <property type="match status" value="1"/>
</dbReference>
<dbReference type="Pfam" id="PF13649">
    <property type="entry name" value="Methyltransf_25"/>
    <property type="match status" value="1"/>
</dbReference>
<dbReference type="EMBL" id="NXLZ01000026">
    <property type="protein sequence ID" value="TKX28065.1"/>
    <property type="molecule type" value="Genomic_DNA"/>
</dbReference>
<organism evidence="3 4">
    <name type="scientific">Campylobacter estrildidarum</name>
    <dbReference type="NCBI Taxonomy" id="2510189"/>
    <lineage>
        <taxon>Bacteria</taxon>
        <taxon>Pseudomonadati</taxon>
        <taxon>Campylobacterota</taxon>
        <taxon>Epsilonproteobacteria</taxon>
        <taxon>Campylobacterales</taxon>
        <taxon>Campylobacteraceae</taxon>
        <taxon>Campylobacter</taxon>
    </lineage>
</organism>
<feature type="domain" description="Methyltransferase" evidence="2">
    <location>
        <begin position="39"/>
        <end position="131"/>
    </location>
</feature>
<keyword evidence="1 3" id="KW-0808">Transferase</keyword>
<dbReference type="InterPro" id="IPR041698">
    <property type="entry name" value="Methyltransf_25"/>
</dbReference>
<dbReference type="GO" id="GO:0032259">
    <property type="term" value="P:methylation"/>
    <property type="evidence" value="ECO:0007669"/>
    <property type="project" value="UniProtKB-KW"/>
</dbReference>
<keyword evidence="4" id="KW-1185">Reference proteome</keyword>
<dbReference type="SUPFAM" id="SSF53335">
    <property type="entry name" value="S-adenosyl-L-methionine-dependent methyltransferases"/>
    <property type="match status" value="1"/>
</dbReference>
<dbReference type="Proteomes" id="UP000308838">
    <property type="component" value="Unassembled WGS sequence"/>
</dbReference>
<dbReference type="Gene3D" id="3.40.50.150">
    <property type="entry name" value="Vaccinia Virus protein VP39"/>
    <property type="match status" value="1"/>
</dbReference>
<sequence length="220" mass="25697">MNTQEKWHEMHSQKRHQPRYPSADLVSFVLKNFKKNDQILDLGCGGGRHVKFLAENDFLAYGVDYSANGIKATQEILDFHKLKAELKVASVDDIPYENEKFDGVLCYGVLLYNSKEVIEKAVKEIYRVLKKDAIAYVVVRSIKDYRYLNNEKISKYEVLIKENNDSRSAFEENGMKMYFFDKDEVKRVFSDFKQIEINHMEMSLENGAICNHSYLIVLKK</sequence>
<name>A0A4U7BE25_9BACT</name>